<proteinExistence type="predicted"/>
<gene>
    <name evidence="1" type="ORF">P691DRAFT_765150</name>
</gene>
<dbReference type="Proteomes" id="UP000807342">
    <property type="component" value="Unassembled WGS sequence"/>
</dbReference>
<reference evidence="1" key="1">
    <citation type="submission" date="2020-11" db="EMBL/GenBank/DDBJ databases">
        <authorList>
            <consortium name="DOE Joint Genome Institute"/>
            <person name="Ahrendt S."/>
            <person name="Riley R."/>
            <person name="Andreopoulos W."/>
            <person name="Labutti K."/>
            <person name="Pangilinan J."/>
            <person name="Ruiz-Duenas F.J."/>
            <person name="Barrasa J.M."/>
            <person name="Sanchez-Garcia M."/>
            <person name="Camarero S."/>
            <person name="Miyauchi S."/>
            <person name="Serrano A."/>
            <person name="Linde D."/>
            <person name="Babiker R."/>
            <person name="Drula E."/>
            <person name="Ayuso-Fernandez I."/>
            <person name="Pacheco R."/>
            <person name="Padilla G."/>
            <person name="Ferreira P."/>
            <person name="Barriuso J."/>
            <person name="Kellner H."/>
            <person name="Castanera R."/>
            <person name="Alfaro M."/>
            <person name="Ramirez L."/>
            <person name="Pisabarro A.G."/>
            <person name="Kuo A."/>
            <person name="Tritt A."/>
            <person name="Lipzen A."/>
            <person name="He G."/>
            <person name="Yan M."/>
            <person name="Ng V."/>
            <person name="Cullen D."/>
            <person name="Martin F."/>
            <person name="Rosso M.-N."/>
            <person name="Henrissat B."/>
            <person name="Hibbett D."/>
            <person name="Martinez A.T."/>
            <person name="Grigoriev I.V."/>
        </authorList>
    </citation>
    <scope>NUCLEOTIDE SEQUENCE</scope>
    <source>
        <strain evidence="1">MF-IS2</strain>
    </source>
</reference>
<comment type="caution">
    <text evidence="1">The sequence shown here is derived from an EMBL/GenBank/DDBJ whole genome shotgun (WGS) entry which is preliminary data.</text>
</comment>
<dbReference type="Gene3D" id="1.20.120.1240">
    <property type="entry name" value="Dynamin, middle domain"/>
    <property type="match status" value="1"/>
</dbReference>
<dbReference type="EMBL" id="MU151618">
    <property type="protein sequence ID" value="KAF9442514.1"/>
    <property type="molecule type" value="Genomic_DNA"/>
</dbReference>
<protein>
    <submittedName>
        <fullName evidence="1">Uncharacterized protein</fullName>
    </submittedName>
</protein>
<evidence type="ECO:0000313" key="1">
    <source>
        <dbReference type="EMBL" id="KAF9442514.1"/>
    </source>
</evidence>
<keyword evidence="2" id="KW-1185">Reference proteome</keyword>
<dbReference type="OrthoDB" id="5061070at2759"/>
<accession>A0A9P5X2Q2</accession>
<sequence>MEKNKFLHAHTQYRTPEVPPARLPGHSPYIVQWEYIKDVVIKWESPATRLCEEVYAILTELMKKPAHQHFATFGQGILEHQIREAGDYKDKFLRYHRQVHQDSRIKDEELAKLFAKDEMEPALEIIATVRGHVRKHAFGEGRNGIDRSLVVYKRFIDNVPMEIEPGLLNVNVQ</sequence>
<name>A0A9P5X2Q2_9AGAR</name>
<organism evidence="1 2">
    <name type="scientific">Macrolepiota fuliginosa MF-IS2</name>
    <dbReference type="NCBI Taxonomy" id="1400762"/>
    <lineage>
        <taxon>Eukaryota</taxon>
        <taxon>Fungi</taxon>
        <taxon>Dikarya</taxon>
        <taxon>Basidiomycota</taxon>
        <taxon>Agaricomycotina</taxon>
        <taxon>Agaricomycetes</taxon>
        <taxon>Agaricomycetidae</taxon>
        <taxon>Agaricales</taxon>
        <taxon>Agaricineae</taxon>
        <taxon>Agaricaceae</taxon>
        <taxon>Macrolepiota</taxon>
    </lineage>
</organism>
<evidence type="ECO:0000313" key="2">
    <source>
        <dbReference type="Proteomes" id="UP000807342"/>
    </source>
</evidence>
<dbReference type="AlphaFoldDB" id="A0A9P5X2Q2"/>